<evidence type="ECO:0000256" key="1">
    <source>
        <dbReference type="ARBA" id="ARBA00012513"/>
    </source>
</evidence>
<evidence type="ECO:0000256" key="7">
    <source>
        <dbReference type="ARBA" id="ARBA00047899"/>
    </source>
</evidence>
<evidence type="ECO:0000256" key="10">
    <source>
        <dbReference type="SAM" id="MobiDB-lite"/>
    </source>
</evidence>
<dbReference type="GO" id="GO:0005524">
    <property type="term" value="F:ATP binding"/>
    <property type="evidence" value="ECO:0007669"/>
    <property type="project" value="UniProtKB-UniRule"/>
</dbReference>
<dbReference type="InterPro" id="IPR000719">
    <property type="entry name" value="Prot_kinase_dom"/>
</dbReference>
<dbReference type="SUPFAM" id="SSF56112">
    <property type="entry name" value="Protein kinase-like (PK-like)"/>
    <property type="match status" value="1"/>
</dbReference>
<feature type="region of interest" description="Disordered" evidence="10">
    <location>
        <begin position="437"/>
        <end position="541"/>
    </location>
</feature>
<dbReference type="GO" id="GO:0000226">
    <property type="term" value="P:microtubule cytoskeleton organization"/>
    <property type="evidence" value="ECO:0007669"/>
    <property type="project" value="TreeGrafter"/>
</dbReference>
<dbReference type="GO" id="GO:0005737">
    <property type="term" value="C:cytoplasm"/>
    <property type="evidence" value="ECO:0007669"/>
    <property type="project" value="TreeGrafter"/>
</dbReference>
<evidence type="ECO:0000259" key="11">
    <source>
        <dbReference type="PROSITE" id="PS50011"/>
    </source>
</evidence>
<dbReference type="PANTHER" id="PTHR24346">
    <property type="entry name" value="MAP/MICROTUBULE AFFINITY-REGULATING KINASE"/>
    <property type="match status" value="1"/>
</dbReference>
<keyword evidence="13" id="KW-1185">Reference proteome</keyword>
<organism evidence="12 13">
    <name type="scientific">Megalurothrips usitatus</name>
    <name type="common">bean blossom thrips</name>
    <dbReference type="NCBI Taxonomy" id="439358"/>
    <lineage>
        <taxon>Eukaryota</taxon>
        <taxon>Metazoa</taxon>
        <taxon>Ecdysozoa</taxon>
        <taxon>Arthropoda</taxon>
        <taxon>Hexapoda</taxon>
        <taxon>Insecta</taxon>
        <taxon>Pterygota</taxon>
        <taxon>Neoptera</taxon>
        <taxon>Paraneoptera</taxon>
        <taxon>Thysanoptera</taxon>
        <taxon>Terebrantia</taxon>
        <taxon>Thripoidea</taxon>
        <taxon>Thripidae</taxon>
        <taxon>Megalurothrips</taxon>
    </lineage>
</organism>
<dbReference type="Pfam" id="PF00069">
    <property type="entry name" value="Pkinase"/>
    <property type="match status" value="1"/>
</dbReference>
<accession>A0AAV7XJ65</accession>
<dbReference type="Proteomes" id="UP001075354">
    <property type="component" value="Chromosome 8"/>
</dbReference>
<dbReference type="PROSITE" id="PS50011">
    <property type="entry name" value="PROTEIN_KINASE_DOM"/>
    <property type="match status" value="1"/>
</dbReference>
<evidence type="ECO:0000256" key="9">
    <source>
        <dbReference type="PROSITE-ProRule" id="PRU10141"/>
    </source>
</evidence>
<dbReference type="EC" id="2.7.11.1" evidence="1"/>
<dbReference type="PROSITE" id="PS00108">
    <property type="entry name" value="PROTEIN_KINASE_ST"/>
    <property type="match status" value="1"/>
</dbReference>
<feature type="compositionally biased region" description="Pro residues" evidence="10">
    <location>
        <begin position="373"/>
        <end position="388"/>
    </location>
</feature>
<dbReference type="EMBL" id="JAPTSV010000008">
    <property type="protein sequence ID" value="KAJ1524884.1"/>
    <property type="molecule type" value="Genomic_DNA"/>
</dbReference>
<dbReference type="InterPro" id="IPR008271">
    <property type="entry name" value="Ser/Thr_kinase_AS"/>
</dbReference>
<feature type="region of interest" description="Disordered" evidence="10">
    <location>
        <begin position="363"/>
        <end position="388"/>
    </location>
</feature>
<keyword evidence="2" id="KW-0723">Serine/threonine-protein kinase</keyword>
<dbReference type="Gene3D" id="1.10.510.10">
    <property type="entry name" value="Transferase(Phosphotransferase) domain 1"/>
    <property type="match status" value="1"/>
</dbReference>
<dbReference type="AlphaFoldDB" id="A0AAV7XJ65"/>
<dbReference type="InterPro" id="IPR017441">
    <property type="entry name" value="Protein_kinase_ATP_BS"/>
</dbReference>
<keyword evidence="5" id="KW-0418">Kinase</keyword>
<dbReference type="GO" id="GO:0035556">
    <property type="term" value="P:intracellular signal transduction"/>
    <property type="evidence" value="ECO:0007669"/>
    <property type="project" value="TreeGrafter"/>
</dbReference>
<keyword evidence="4 9" id="KW-0547">Nucleotide-binding</keyword>
<evidence type="ECO:0000256" key="2">
    <source>
        <dbReference type="ARBA" id="ARBA00022527"/>
    </source>
</evidence>
<evidence type="ECO:0000256" key="6">
    <source>
        <dbReference type="ARBA" id="ARBA00022840"/>
    </source>
</evidence>
<feature type="compositionally biased region" description="Gly residues" evidence="10">
    <location>
        <begin position="493"/>
        <end position="507"/>
    </location>
</feature>
<comment type="caution">
    <text evidence="12">The sequence shown here is derived from an EMBL/GenBank/DDBJ whole genome shotgun (WGS) entry which is preliminary data.</text>
</comment>
<evidence type="ECO:0000256" key="5">
    <source>
        <dbReference type="ARBA" id="ARBA00022777"/>
    </source>
</evidence>
<feature type="compositionally biased region" description="Low complexity" evidence="10">
    <location>
        <begin position="517"/>
        <end position="526"/>
    </location>
</feature>
<dbReference type="FunFam" id="3.30.200.20:FF:000003">
    <property type="entry name" value="Non-specific serine/threonine protein kinase"/>
    <property type="match status" value="1"/>
</dbReference>
<evidence type="ECO:0000256" key="3">
    <source>
        <dbReference type="ARBA" id="ARBA00022679"/>
    </source>
</evidence>
<feature type="domain" description="Protein kinase" evidence="11">
    <location>
        <begin position="93"/>
        <end position="346"/>
    </location>
</feature>
<evidence type="ECO:0000256" key="8">
    <source>
        <dbReference type="ARBA" id="ARBA00048679"/>
    </source>
</evidence>
<dbReference type="PANTHER" id="PTHR24346:SF49">
    <property type="entry name" value="NIM1 SERINE_THREONINE PROTEIN KINASE"/>
    <property type="match status" value="1"/>
</dbReference>
<dbReference type="SMART" id="SM00220">
    <property type="entry name" value="S_TKc"/>
    <property type="match status" value="1"/>
</dbReference>
<dbReference type="GO" id="GO:0050321">
    <property type="term" value="F:tau-protein kinase activity"/>
    <property type="evidence" value="ECO:0007669"/>
    <property type="project" value="TreeGrafter"/>
</dbReference>
<name>A0AAV7XJ65_9NEOP</name>
<protein>
    <recommendedName>
        <fullName evidence="1">non-specific serine/threonine protein kinase</fullName>
        <ecNumber evidence="1">2.7.11.1</ecNumber>
    </recommendedName>
</protein>
<feature type="binding site" evidence="9">
    <location>
        <position position="122"/>
    </location>
    <ligand>
        <name>ATP</name>
        <dbReference type="ChEBI" id="CHEBI:30616"/>
    </ligand>
</feature>
<dbReference type="InterPro" id="IPR011009">
    <property type="entry name" value="Kinase-like_dom_sf"/>
</dbReference>
<comment type="catalytic activity">
    <reaction evidence="7">
        <text>L-threonyl-[protein] + ATP = O-phospho-L-threonyl-[protein] + ADP + H(+)</text>
        <dbReference type="Rhea" id="RHEA:46608"/>
        <dbReference type="Rhea" id="RHEA-COMP:11060"/>
        <dbReference type="Rhea" id="RHEA-COMP:11605"/>
        <dbReference type="ChEBI" id="CHEBI:15378"/>
        <dbReference type="ChEBI" id="CHEBI:30013"/>
        <dbReference type="ChEBI" id="CHEBI:30616"/>
        <dbReference type="ChEBI" id="CHEBI:61977"/>
        <dbReference type="ChEBI" id="CHEBI:456216"/>
        <dbReference type="EC" id="2.7.11.1"/>
    </reaction>
</comment>
<sequence length="541" mass="57858">MYSCVTFVSGGDPAGDPCVRYPSSVYQHRPYQPVPRPPGRPGSRRSSLSTALFGTSKGAECGGSTPYERLTLQLHHDRRWRQEVSLGKRVGLYRMRGDLGSGNFSTVKMAAHQLTSERVAIKILDKAKLDQKTRRMVTREVANMESVHHPNIIRLYEVVETYSKLHLVLEFAAGGELYHKISTLGRMQEAQAKTIFGQIASAVHYLHGRGIIHRDIKAENVFCAGPSLVKLGDFGFSTELTAGAQQQLNTFCGSPPYAAPELFRDESYRGPPVDIWALGVLLAFIVTGHMPFQAPTVASLKRHILEGHFSLPAHLSDECQGLIEAVLKQTPSERLTMEQILVSEWLRGTPLPKADVDQGDWVTLPTRINGTTPAPPAPAAAPTPSPVPSPALTEIEVLARERLAALGIGAALLHEHIEKGVRSPVIGTYRIAVHRLQKQASSQPPTPDGNPPPHAVSPGADATDSNGRGCGASGPDDGHGSSAPGRHSMSGRPGPGGHGGHGGGAGAGRLLFRKAKSAAAPKQEAAGNGHSTVRSRTCVLL</sequence>
<feature type="compositionally biased region" description="Pro residues" evidence="10">
    <location>
        <begin position="444"/>
        <end position="455"/>
    </location>
</feature>
<evidence type="ECO:0000313" key="13">
    <source>
        <dbReference type="Proteomes" id="UP001075354"/>
    </source>
</evidence>
<proteinExistence type="predicted"/>
<keyword evidence="6 9" id="KW-0067">ATP-binding</keyword>
<reference evidence="12" key="1">
    <citation type="submission" date="2022-12" db="EMBL/GenBank/DDBJ databases">
        <title>Chromosome-level genome assembly of the bean flower thrips Megalurothrips usitatus.</title>
        <authorList>
            <person name="Ma L."/>
            <person name="Liu Q."/>
            <person name="Li H."/>
            <person name="Cai W."/>
        </authorList>
    </citation>
    <scope>NUCLEOTIDE SEQUENCE</scope>
    <source>
        <strain evidence="12">Cailab_2022a</strain>
    </source>
</reference>
<gene>
    <name evidence="12" type="ORF">ONE63_009748</name>
</gene>
<comment type="catalytic activity">
    <reaction evidence="8">
        <text>L-seryl-[protein] + ATP = O-phospho-L-seryl-[protein] + ADP + H(+)</text>
        <dbReference type="Rhea" id="RHEA:17989"/>
        <dbReference type="Rhea" id="RHEA-COMP:9863"/>
        <dbReference type="Rhea" id="RHEA-COMP:11604"/>
        <dbReference type="ChEBI" id="CHEBI:15378"/>
        <dbReference type="ChEBI" id="CHEBI:29999"/>
        <dbReference type="ChEBI" id="CHEBI:30616"/>
        <dbReference type="ChEBI" id="CHEBI:83421"/>
        <dbReference type="ChEBI" id="CHEBI:456216"/>
        <dbReference type="EC" id="2.7.11.1"/>
    </reaction>
</comment>
<dbReference type="PROSITE" id="PS00107">
    <property type="entry name" value="PROTEIN_KINASE_ATP"/>
    <property type="match status" value="1"/>
</dbReference>
<keyword evidence="3" id="KW-0808">Transferase</keyword>
<evidence type="ECO:0000256" key="4">
    <source>
        <dbReference type="ARBA" id="ARBA00022741"/>
    </source>
</evidence>
<dbReference type="FunFam" id="1.10.510.10:FF:000571">
    <property type="entry name" value="Maternal embryonic leucine zipper kinase"/>
    <property type="match status" value="1"/>
</dbReference>
<evidence type="ECO:0000313" key="12">
    <source>
        <dbReference type="EMBL" id="KAJ1524884.1"/>
    </source>
</evidence>
<feature type="region of interest" description="Disordered" evidence="10">
    <location>
        <begin position="28"/>
        <end position="48"/>
    </location>
</feature>